<sequence length="1315" mass="151162">MSTIDKMLIKGIRSFSPDNKTVIEFYKPLTLIVGANGAGKTTIIECLKHACTGELPPNARSGHTFVHDPKVAGETETKGQIKLRFKTTAGRDVVCIRSFQLTQKASKLEYKAVESVLQTIDPRSGEKVALSYRCADMDREVPSLMGVPKAVLENVIFVHQDEANWPLAEAAVLKKKFDEIFSATRYTKALEVIKKLHKEQAQQVKEYKLKLDHLQTLKDAAFKLNSDIDTDNSKSAALQSKIKELEQKIAERQSRIDNIKSALRKMQAWQNDIEVKEGTRAVLARQRDQLYNALEEESDESTEELRTFQEDFAKTVAGMRIQAAKLERQLTDAQMQDQSEKENFNRLQLMKGKLQAEAETCNNDRQDRDRLIQALAAKHGIAVEGATPFPDQAASAFFDKARQQLEQLQRSLQQMKAVNKRRDDELTSNWESLRSQFLKADGSISLKMQQKADNEDKLEGFGRLLQDGPAIERAFEETAERVEELQAEYNRKAEEAEREKYDEKIQDVDRELLAVRQRMADLQKEKDQMNAETADRVQLRIKKQDLQEKEKSYKQIMSEQQARLKKAFHGRVPEAPRLLAEMKSLTNSSRSQYEAVKQKSDDEAKKVAILEERHRAAAKTLTTLEREMERTKAFLMSNLRGLLDGDYELNEFKEAKEDTEKDALTAKANFAVVQASEPLYQRYIDGAKKQHICVVCEKGLNSREEIAFVSKYENQKRTIGDQMVQCQRMSENAQRTLDAIRDLEPQYFAFADLQEKKLPAAERDVQSIEAELEKAREKSNDAALELSSTEVEFKEVEKLEGIATTVDRLVQEAAALQDRIKDQEFKLETLSQAARSVADINTELEKLEDDRETLERKRKRIQEKKERDNSEVSAAQTRWRNARDESFQANIQKNRLDDVRRQREETEASINSLGIEIQVLQQKLGPLQREQDALLRHRDTHRETAQREEAAEDEKGRAMQRDVDQLRAVNGKISKYLLAGGETRLRETLEKITRCVANQKAYEETISELGEKLKELNKQVQAQDTIKRNIDDNLNYRSVRDEERRLASEIDELQQKVVAAGDDTGLTEEINRGQSDRDTMNDEANRLRGTVSAYEGNIKRNRTELKDPRYADIENRYRNQLIQLKTTEMANKDLDKYYHALDKALMRFHSMKMEEINKIIKELWQQTYRGQDIDYIEIRSDAETTSSARSYAYRVVMRSGDAELDMRGRCSAGQKVLASLVIRLALAETFCLNCGILALDEPTTNLDTPNAESLAGALSRIMQDRKTQQNFQLIVITHDERFAQLIGHREYAEKYYRISKNEHQHSHIEVQDIFD</sequence>
<evidence type="ECO:0000256" key="10">
    <source>
        <dbReference type="ARBA" id="ARBA00022801"/>
    </source>
</evidence>
<feature type="coiled-coil region" evidence="21">
    <location>
        <begin position="999"/>
        <end position="1056"/>
    </location>
</feature>
<keyword evidence="15" id="KW-0234">DNA repair</keyword>
<evidence type="ECO:0000256" key="7">
    <source>
        <dbReference type="ARBA" id="ARBA00022723"/>
    </source>
</evidence>
<evidence type="ECO:0000256" key="11">
    <source>
        <dbReference type="ARBA" id="ARBA00022833"/>
    </source>
</evidence>
<keyword evidence="12" id="KW-0067">ATP-binding</keyword>
<evidence type="ECO:0000313" key="25">
    <source>
        <dbReference type="Proteomes" id="UP000054558"/>
    </source>
</evidence>
<dbReference type="Proteomes" id="UP000054558">
    <property type="component" value="Unassembled WGS sequence"/>
</dbReference>
<comment type="catalytic activity">
    <reaction evidence="19">
        <text>ATP + H2O = ADP + phosphate + H(+)</text>
        <dbReference type="Rhea" id="RHEA:13065"/>
        <dbReference type="ChEBI" id="CHEBI:15377"/>
        <dbReference type="ChEBI" id="CHEBI:15378"/>
        <dbReference type="ChEBI" id="CHEBI:30616"/>
        <dbReference type="ChEBI" id="CHEBI:43474"/>
        <dbReference type="ChEBI" id="CHEBI:456216"/>
    </reaction>
</comment>
<comment type="similarity">
    <text evidence="4">Belongs to the SMC family. RAD50 subfamily.</text>
</comment>
<dbReference type="GO" id="GO:0007004">
    <property type="term" value="P:telomere maintenance via telomerase"/>
    <property type="evidence" value="ECO:0000318"/>
    <property type="project" value="GO_Central"/>
</dbReference>
<feature type="coiled-coil region" evidence="21">
    <location>
        <begin position="475"/>
        <end position="563"/>
    </location>
</feature>
<evidence type="ECO:0000256" key="14">
    <source>
        <dbReference type="ARBA" id="ARBA00023054"/>
    </source>
</evidence>
<dbReference type="FunFam" id="3.40.50.300:FF:001649">
    <property type="entry name" value="DNA repair protein RAD50"/>
    <property type="match status" value="1"/>
</dbReference>
<evidence type="ECO:0000256" key="1">
    <source>
        <dbReference type="ARBA" id="ARBA00001947"/>
    </source>
</evidence>
<dbReference type="GO" id="GO:0003691">
    <property type="term" value="F:double-stranded telomeric DNA binding"/>
    <property type="evidence" value="ECO:0000318"/>
    <property type="project" value="GO_Central"/>
</dbReference>
<feature type="coiled-coil region" evidence="21">
    <location>
        <begin position="398"/>
        <end position="425"/>
    </location>
</feature>
<dbReference type="Pfam" id="PF13476">
    <property type="entry name" value="AAA_23"/>
    <property type="match status" value="1"/>
</dbReference>
<feature type="coiled-coil region" evidence="21">
    <location>
        <begin position="197"/>
        <end position="343"/>
    </location>
</feature>
<evidence type="ECO:0000256" key="4">
    <source>
        <dbReference type="ARBA" id="ARBA00009439"/>
    </source>
</evidence>
<dbReference type="GO" id="GO:0030870">
    <property type="term" value="C:Mre11 complex"/>
    <property type="evidence" value="ECO:0000318"/>
    <property type="project" value="GO_Central"/>
</dbReference>
<evidence type="ECO:0000256" key="3">
    <source>
        <dbReference type="ARBA" id="ARBA00004286"/>
    </source>
</evidence>
<dbReference type="InterPro" id="IPR038729">
    <property type="entry name" value="Rad50/SbcC_AAA"/>
</dbReference>
<keyword evidence="18" id="KW-0131">Cell cycle</keyword>
<keyword evidence="25" id="KW-1185">Reference proteome</keyword>
<dbReference type="PANTHER" id="PTHR18867">
    <property type="entry name" value="RAD50"/>
    <property type="match status" value="1"/>
</dbReference>
<reference evidence="24 25" key="1">
    <citation type="journal article" date="2014" name="Nat. Commun.">
        <title>Klebsormidium flaccidum genome reveals primary factors for plant terrestrial adaptation.</title>
        <authorList>
            <person name="Hori K."/>
            <person name="Maruyama F."/>
            <person name="Fujisawa T."/>
            <person name="Togashi T."/>
            <person name="Yamamoto N."/>
            <person name="Seo M."/>
            <person name="Sato S."/>
            <person name="Yamada T."/>
            <person name="Mori H."/>
            <person name="Tajima N."/>
            <person name="Moriyama T."/>
            <person name="Ikeuchi M."/>
            <person name="Watanabe M."/>
            <person name="Wada H."/>
            <person name="Kobayashi K."/>
            <person name="Saito M."/>
            <person name="Masuda T."/>
            <person name="Sasaki-Sekimoto Y."/>
            <person name="Mashiguchi K."/>
            <person name="Awai K."/>
            <person name="Shimojima M."/>
            <person name="Masuda S."/>
            <person name="Iwai M."/>
            <person name="Nobusawa T."/>
            <person name="Narise T."/>
            <person name="Kondo S."/>
            <person name="Saito H."/>
            <person name="Sato R."/>
            <person name="Murakawa M."/>
            <person name="Ihara Y."/>
            <person name="Oshima-Yamada Y."/>
            <person name="Ohtaka K."/>
            <person name="Satoh M."/>
            <person name="Sonobe K."/>
            <person name="Ishii M."/>
            <person name="Ohtani R."/>
            <person name="Kanamori-Sato M."/>
            <person name="Honoki R."/>
            <person name="Miyazaki D."/>
            <person name="Mochizuki H."/>
            <person name="Umetsu J."/>
            <person name="Higashi K."/>
            <person name="Shibata D."/>
            <person name="Kamiya Y."/>
            <person name="Sato N."/>
            <person name="Nakamura Y."/>
            <person name="Tabata S."/>
            <person name="Ida S."/>
            <person name="Kurokawa K."/>
            <person name="Ohta H."/>
        </authorList>
    </citation>
    <scope>NUCLEOTIDE SEQUENCE [LARGE SCALE GENOMIC DNA]</scope>
    <source>
        <strain evidence="24 25">NIES-2285</strain>
    </source>
</reference>
<feature type="domain" description="Rad50/SbcC-type AAA" evidence="23">
    <location>
        <begin position="6"/>
        <end position="249"/>
    </location>
</feature>
<keyword evidence="6" id="KW-0158">Chromosome</keyword>
<keyword evidence="16" id="KW-0539">Nucleus</keyword>
<dbReference type="GO" id="GO:0070192">
    <property type="term" value="P:chromosome organization involved in meiotic cell cycle"/>
    <property type="evidence" value="ECO:0000318"/>
    <property type="project" value="GO_Central"/>
</dbReference>
<evidence type="ECO:0000256" key="19">
    <source>
        <dbReference type="ARBA" id="ARBA00049360"/>
    </source>
</evidence>
<dbReference type="GO" id="GO:0005524">
    <property type="term" value="F:ATP binding"/>
    <property type="evidence" value="ECO:0007669"/>
    <property type="project" value="UniProtKB-KW"/>
</dbReference>
<evidence type="ECO:0000256" key="18">
    <source>
        <dbReference type="ARBA" id="ARBA00023306"/>
    </source>
</evidence>
<evidence type="ECO:0000256" key="9">
    <source>
        <dbReference type="ARBA" id="ARBA00022763"/>
    </source>
</evidence>
<evidence type="ECO:0000256" key="20">
    <source>
        <dbReference type="ARBA" id="ARBA00064981"/>
    </source>
</evidence>
<evidence type="ECO:0000256" key="12">
    <source>
        <dbReference type="ARBA" id="ARBA00022840"/>
    </source>
</evidence>
<evidence type="ECO:0000256" key="13">
    <source>
        <dbReference type="ARBA" id="ARBA00022842"/>
    </source>
</evidence>
<dbReference type="EMBL" id="DF237622">
    <property type="protein sequence ID" value="GAQ90682.1"/>
    <property type="molecule type" value="Genomic_DNA"/>
</dbReference>
<feature type="region of interest" description="Disordered" evidence="22">
    <location>
        <begin position="861"/>
        <end position="884"/>
    </location>
</feature>
<name>A0A1Y1IKL5_KLENI</name>
<keyword evidence="13" id="KW-0460">Magnesium</keyword>
<dbReference type="GO" id="GO:0046872">
    <property type="term" value="F:metal ion binding"/>
    <property type="evidence" value="ECO:0007669"/>
    <property type="project" value="UniProtKB-KW"/>
</dbReference>
<keyword evidence="7" id="KW-0479">Metal-binding</keyword>
<dbReference type="FunFam" id="3.40.50.300:FF:000593">
    <property type="entry name" value="DNA repair protein RAD50"/>
    <property type="match status" value="1"/>
</dbReference>
<dbReference type="OMA" id="FSDYYYR"/>
<evidence type="ECO:0000259" key="23">
    <source>
        <dbReference type="Pfam" id="PF13476"/>
    </source>
</evidence>
<dbReference type="GO" id="GO:0000794">
    <property type="term" value="C:condensed nuclear chromosome"/>
    <property type="evidence" value="ECO:0000318"/>
    <property type="project" value="GO_Central"/>
</dbReference>
<dbReference type="GO" id="GO:0051880">
    <property type="term" value="F:G-quadruplex DNA binding"/>
    <property type="evidence" value="ECO:0000318"/>
    <property type="project" value="GO_Central"/>
</dbReference>
<dbReference type="GO" id="GO:0006302">
    <property type="term" value="P:double-strand break repair"/>
    <property type="evidence" value="ECO:0000318"/>
    <property type="project" value="GO_Central"/>
</dbReference>
<feature type="coiled-coil region" evidence="21">
    <location>
        <begin position="593"/>
        <end position="669"/>
    </location>
</feature>
<keyword evidence="10" id="KW-0378">Hydrolase</keyword>
<evidence type="ECO:0000256" key="22">
    <source>
        <dbReference type="SAM" id="MobiDB-lite"/>
    </source>
</evidence>
<evidence type="ECO:0000256" key="17">
    <source>
        <dbReference type="ARBA" id="ARBA00023254"/>
    </source>
</evidence>
<evidence type="ECO:0000256" key="6">
    <source>
        <dbReference type="ARBA" id="ARBA00022454"/>
    </source>
</evidence>
<accession>A0A1Y1IKL5</accession>
<dbReference type="InterPro" id="IPR027417">
    <property type="entry name" value="P-loop_NTPase"/>
</dbReference>
<organism evidence="24 25">
    <name type="scientific">Klebsormidium nitens</name>
    <name type="common">Green alga</name>
    <name type="synonym">Ulothrix nitens</name>
    <dbReference type="NCBI Taxonomy" id="105231"/>
    <lineage>
        <taxon>Eukaryota</taxon>
        <taxon>Viridiplantae</taxon>
        <taxon>Streptophyta</taxon>
        <taxon>Klebsormidiophyceae</taxon>
        <taxon>Klebsormidiales</taxon>
        <taxon>Klebsormidiaceae</taxon>
        <taxon>Klebsormidium</taxon>
    </lineage>
</organism>
<evidence type="ECO:0000256" key="8">
    <source>
        <dbReference type="ARBA" id="ARBA00022741"/>
    </source>
</evidence>
<gene>
    <name evidence="24" type="ORF">KFL_006730030</name>
</gene>
<keyword evidence="9" id="KW-0227">DNA damage</keyword>
<keyword evidence="14 21" id="KW-0175">Coiled coil</keyword>
<proteinExistence type="inferred from homology"/>
<keyword evidence="17" id="KW-0469">Meiosis</keyword>
<comment type="subcellular location">
    <subcellularLocation>
        <location evidence="3">Chromosome</location>
    </subcellularLocation>
    <subcellularLocation>
        <location evidence="2">Nucleus</location>
    </subcellularLocation>
</comment>
<dbReference type="GO" id="GO:0000722">
    <property type="term" value="P:telomere maintenance via recombination"/>
    <property type="evidence" value="ECO:0000318"/>
    <property type="project" value="GO_Central"/>
</dbReference>
<comment type="cofactor">
    <cofactor evidence="1">
        <name>Zn(2+)</name>
        <dbReference type="ChEBI" id="CHEBI:29105"/>
    </cofactor>
</comment>
<dbReference type="STRING" id="105231.A0A1Y1IKL5"/>
<dbReference type="InterPro" id="IPR004584">
    <property type="entry name" value="Rad50_eukaryotes"/>
</dbReference>
<dbReference type="PANTHER" id="PTHR18867:SF12">
    <property type="entry name" value="DNA REPAIR PROTEIN RAD50"/>
    <property type="match status" value="1"/>
</dbReference>
<evidence type="ECO:0000256" key="21">
    <source>
        <dbReference type="SAM" id="Coils"/>
    </source>
</evidence>
<dbReference type="SUPFAM" id="SSF52540">
    <property type="entry name" value="P-loop containing nucleoside triphosphate hydrolases"/>
    <property type="match status" value="1"/>
</dbReference>
<protein>
    <recommendedName>
        <fullName evidence="5">DNA repair protein RAD50</fullName>
    </recommendedName>
</protein>
<evidence type="ECO:0000256" key="2">
    <source>
        <dbReference type="ARBA" id="ARBA00004123"/>
    </source>
</evidence>
<dbReference type="GO" id="GO:0043047">
    <property type="term" value="F:single-stranded telomeric DNA binding"/>
    <property type="evidence" value="ECO:0000318"/>
    <property type="project" value="GO_Central"/>
</dbReference>
<keyword evidence="8" id="KW-0547">Nucleotide-binding</keyword>
<dbReference type="NCBIfam" id="TIGR00606">
    <property type="entry name" value="rad50"/>
    <property type="match status" value="1"/>
</dbReference>
<evidence type="ECO:0000313" key="24">
    <source>
        <dbReference type="EMBL" id="GAQ90682.1"/>
    </source>
</evidence>
<comment type="subunit">
    <text evidence="20">Component of the MRN complex composed of two heterodimers RAD50 and MRE11 associated with a single NBS1.</text>
</comment>
<evidence type="ECO:0000256" key="16">
    <source>
        <dbReference type="ARBA" id="ARBA00023242"/>
    </source>
</evidence>
<feature type="region of interest" description="Disordered" evidence="22">
    <location>
        <begin position="940"/>
        <end position="959"/>
    </location>
</feature>
<evidence type="ECO:0000256" key="15">
    <source>
        <dbReference type="ARBA" id="ARBA00023204"/>
    </source>
</evidence>
<dbReference type="GO" id="GO:0016887">
    <property type="term" value="F:ATP hydrolysis activity"/>
    <property type="evidence" value="ECO:0007669"/>
    <property type="project" value="InterPro"/>
</dbReference>
<keyword evidence="11" id="KW-0862">Zinc</keyword>
<dbReference type="OrthoDB" id="18797at2759"/>
<evidence type="ECO:0000256" key="5">
    <source>
        <dbReference type="ARBA" id="ARBA00017893"/>
    </source>
</evidence>
<dbReference type="Gene3D" id="3.40.50.300">
    <property type="entry name" value="P-loop containing nucleotide triphosphate hydrolases"/>
    <property type="match status" value="2"/>
</dbReference>